<dbReference type="PANTHER" id="PTHR37984:SF7">
    <property type="entry name" value="INTEGRASE CATALYTIC DOMAIN-CONTAINING PROTEIN"/>
    <property type="match status" value="1"/>
</dbReference>
<dbReference type="PANTHER" id="PTHR37984">
    <property type="entry name" value="PROTEIN CBG26694"/>
    <property type="match status" value="1"/>
</dbReference>
<dbReference type="InterPro" id="IPR001584">
    <property type="entry name" value="Integrase_cat-core"/>
</dbReference>
<organism evidence="2 3">
    <name type="scientific">Stichopus japonicus</name>
    <name type="common">Sea cucumber</name>
    <dbReference type="NCBI Taxonomy" id="307972"/>
    <lineage>
        <taxon>Eukaryota</taxon>
        <taxon>Metazoa</taxon>
        <taxon>Echinodermata</taxon>
        <taxon>Eleutherozoa</taxon>
        <taxon>Echinozoa</taxon>
        <taxon>Holothuroidea</taxon>
        <taxon>Aspidochirotacea</taxon>
        <taxon>Aspidochirotida</taxon>
        <taxon>Stichopodidae</taxon>
        <taxon>Apostichopus</taxon>
    </lineage>
</organism>
<evidence type="ECO:0000313" key="3">
    <source>
        <dbReference type="Proteomes" id="UP000230750"/>
    </source>
</evidence>
<dbReference type="Proteomes" id="UP000230750">
    <property type="component" value="Unassembled WGS sequence"/>
</dbReference>
<dbReference type="OrthoDB" id="444601at2759"/>
<dbReference type="InterPro" id="IPR041588">
    <property type="entry name" value="Integrase_H2C2"/>
</dbReference>
<dbReference type="STRING" id="307972.A0A2G8KS59"/>
<evidence type="ECO:0000313" key="2">
    <source>
        <dbReference type="EMBL" id="PIK50828.1"/>
    </source>
</evidence>
<sequence length="391" mass="44907">MRKPLAKAPPRIQRMILKVQKYDLKVVYKPGKELFIADALSRASLPDTIVGNDFEEDLEAQIHALISNLPISEKKQKQMEKCTSEDEVLQCLKETVLKGWPLNKSEVPLSIREYWDFREEIHVANNLLFKSDRLIVPKKCRLEMLHKIHSSHLGISKCKQRARDVLFWPGMSSQIEDYVSRCSVCLQNKGANQKEPLEPHPTPERPWQRLGTDLFHMRDKTFLLVLTIDSKFVEISQLRETTSKEVINKLKEIFSRHGIPDVLVSDNSPQNSSKLFKEFTTKWEFAHLTSSPGYPQSNGMAERMVQTAKNVLKKAEQSNQDPHLALLELRNTPIDSNLQSPAQILMGRRLKSTLPASKELLKPQNHSDFVRHTLIQKAICRKSILIGRLNP</sequence>
<evidence type="ECO:0000259" key="1">
    <source>
        <dbReference type="PROSITE" id="PS50994"/>
    </source>
</evidence>
<dbReference type="GO" id="GO:0015074">
    <property type="term" value="P:DNA integration"/>
    <property type="evidence" value="ECO:0007669"/>
    <property type="project" value="InterPro"/>
</dbReference>
<feature type="domain" description="Integrase catalytic" evidence="1">
    <location>
        <begin position="202"/>
        <end position="363"/>
    </location>
</feature>
<dbReference type="FunFam" id="3.30.420.10:FF:000063">
    <property type="entry name" value="Retrovirus-related Pol polyprotein from transposon 297-like Protein"/>
    <property type="match status" value="1"/>
</dbReference>
<dbReference type="AlphaFoldDB" id="A0A2G8KS59"/>
<reference evidence="2 3" key="1">
    <citation type="journal article" date="2017" name="PLoS Biol.">
        <title>The sea cucumber genome provides insights into morphological evolution and visceral regeneration.</title>
        <authorList>
            <person name="Zhang X."/>
            <person name="Sun L."/>
            <person name="Yuan J."/>
            <person name="Sun Y."/>
            <person name="Gao Y."/>
            <person name="Zhang L."/>
            <person name="Li S."/>
            <person name="Dai H."/>
            <person name="Hamel J.F."/>
            <person name="Liu C."/>
            <person name="Yu Y."/>
            <person name="Liu S."/>
            <person name="Lin W."/>
            <person name="Guo K."/>
            <person name="Jin S."/>
            <person name="Xu P."/>
            <person name="Storey K.B."/>
            <person name="Huan P."/>
            <person name="Zhang T."/>
            <person name="Zhou Y."/>
            <person name="Zhang J."/>
            <person name="Lin C."/>
            <person name="Li X."/>
            <person name="Xing L."/>
            <person name="Huo D."/>
            <person name="Sun M."/>
            <person name="Wang L."/>
            <person name="Mercier A."/>
            <person name="Li F."/>
            <person name="Yang H."/>
            <person name="Xiang J."/>
        </authorList>
    </citation>
    <scope>NUCLEOTIDE SEQUENCE [LARGE SCALE GENOMIC DNA]</scope>
    <source>
        <strain evidence="2">Shaxun</strain>
        <tissue evidence="2">Muscle</tissue>
    </source>
</reference>
<keyword evidence="3" id="KW-1185">Reference proteome</keyword>
<dbReference type="InterPro" id="IPR050951">
    <property type="entry name" value="Retrovirus_Pol_polyprotein"/>
</dbReference>
<protein>
    <recommendedName>
        <fullName evidence="1">Integrase catalytic domain-containing protein</fullName>
    </recommendedName>
</protein>
<dbReference type="Pfam" id="PF17921">
    <property type="entry name" value="Integrase_H2C2"/>
    <property type="match status" value="1"/>
</dbReference>
<proteinExistence type="predicted"/>
<comment type="caution">
    <text evidence="2">The sequence shown here is derived from an EMBL/GenBank/DDBJ whole genome shotgun (WGS) entry which is preliminary data.</text>
</comment>
<dbReference type="EMBL" id="MRZV01000403">
    <property type="protein sequence ID" value="PIK50828.1"/>
    <property type="molecule type" value="Genomic_DNA"/>
</dbReference>
<dbReference type="SUPFAM" id="SSF53098">
    <property type="entry name" value="Ribonuclease H-like"/>
    <property type="match status" value="1"/>
</dbReference>
<dbReference type="FunFam" id="1.10.340.70:FF:000004">
    <property type="entry name" value="Retrovirus-related Pol polyprotein from transposon 297-like Protein"/>
    <property type="match status" value="1"/>
</dbReference>
<dbReference type="Gene3D" id="3.30.420.10">
    <property type="entry name" value="Ribonuclease H-like superfamily/Ribonuclease H"/>
    <property type="match status" value="1"/>
</dbReference>
<dbReference type="GO" id="GO:0003676">
    <property type="term" value="F:nucleic acid binding"/>
    <property type="evidence" value="ECO:0007669"/>
    <property type="project" value="InterPro"/>
</dbReference>
<dbReference type="InterPro" id="IPR036397">
    <property type="entry name" value="RNaseH_sf"/>
</dbReference>
<accession>A0A2G8KS59</accession>
<gene>
    <name evidence="2" type="ORF">BSL78_12299</name>
</gene>
<dbReference type="PROSITE" id="PS50994">
    <property type="entry name" value="INTEGRASE"/>
    <property type="match status" value="1"/>
</dbReference>
<name>A0A2G8KS59_STIJA</name>
<dbReference type="InterPro" id="IPR012337">
    <property type="entry name" value="RNaseH-like_sf"/>
</dbReference>
<dbReference type="Gene3D" id="1.10.340.70">
    <property type="match status" value="1"/>
</dbReference>